<sequence>MGELKTSIIAQAMRNLAQARQCLSTLESDNPSLTASSSVIKHTETLTTLSALLSSDVMNTLTQFATEVLKALQNGELLYTDEVHDVLCQVFDRLQLFLEQCDGPDFDEPTFLQQAEALCGQADEALEPVRNAARASLDNLDSAAENHVEPLPDFLNAWLAGCHNKLLCDALFTSLAHDKPLQIVIYRPDPDCFFRGEDPYAVASACPGFIGQRIKAKPYIEGPEDVFLCHLDMFIFTIGDEDELVNYLSPLYEQVEVATVSVYQLFPFCNHIIREALLTEKAEYLNDMLALEDAQQVACASGLLFSEYEDCAPLKVVYAGIEQLALDPASLERFLYLLSFNPEPAEAERAKLMAVNAIDGEPVTPVSTEQSHIAWRQETKALLEKQKWLTELMLANEQDVSALAHIQCALAEAIRRHLIRN</sequence>
<keyword evidence="2" id="KW-1185">Reference proteome</keyword>
<dbReference type="AlphaFoldDB" id="A0A1E7ZD17"/>
<organism evidence="1 2">
    <name type="scientific">Alteromonas confluentis</name>
    <dbReference type="NCBI Taxonomy" id="1656094"/>
    <lineage>
        <taxon>Bacteria</taxon>
        <taxon>Pseudomonadati</taxon>
        <taxon>Pseudomonadota</taxon>
        <taxon>Gammaproteobacteria</taxon>
        <taxon>Alteromonadales</taxon>
        <taxon>Alteromonadaceae</taxon>
        <taxon>Alteromonas/Salinimonas group</taxon>
        <taxon>Alteromonas</taxon>
    </lineage>
</organism>
<gene>
    <name evidence="1" type="ORF">BFC18_09330</name>
</gene>
<dbReference type="STRING" id="1656094.BFC18_09330"/>
<dbReference type="InterPro" id="IPR036641">
    <property type="entry name" value="HPT_dom_sf"/>
</dbReference>
<dbReference type="SUPFAM" id="SSF47226">
    <property type="entry name" value="Histidine-containing phosphotransfer domain, HPT domain"/>
    <property type="match status" value="1"/>
</dbReference>
<proteinExistence type="predicted"/>
<reference evidence="1 2" key="1">
    <citation type="submission" date="2016-08" db="EMBL/GenBank/DDBJ databases">
        <authorList>
            <person name="Seilhamer J.J."/>
        </authorList>
    </citation>
    <scope>NUCLEOTIDE SEQUENCE [LARGE SCALE GENOMIC DNA]</scope>
    <source>
        <strain evidence="1 2">KCTC 42603</strain>
    </source>
</reference>
<dbReference type="EMBL" id="MDHN01000015">
    <property type="protein sequence ID" value="OFC71344.1"/>
    <property type="molecule type" value="Genomic_DNA"/>
</dbReference>
<dbReference type="Gene3D" id="1.20.120.160">
    <property type="entry name" value="HPT domain"/>
    <property type="match status" value="1"/>
</dbReference>
<name>A0A1E7ZD17_9ALTE</name>
<dbReference type="RefSeq" id="WP_070125036.1">
    <property type="nucleotide sequence ID" value="NZ_MDHN01000015.1"/>
</dbReference>
<evidence type="ECO:0000313" key="2">
    <source>
        <dbReference type="Proteomes" id="UP000175691"/>
    </source>
</evidence>
<protein>
    <submittedName>
        <fullName evidence="1">Uncharacterized protein</fullName>
    </submittedName>
</protein>
<comment type="caution">
    <text evidence="1">The sequence shown here is derived from an EMBL/GenBank/DDBJ whole genome shotgun (WGS) entry which is preliminary data.</text>
</comment>
<dbReference type="OrthoDB" id="9803176at2"/>
<dbReference type="Proteomes" id="UP000175691">
    <property type="component" value="Unassembled WGS sequence"/>
</dbReference>
<accession>A0A1E7ZD17</accession>
<evidence type="ECO:0000313" key="1">
    <source>
        <dbReference type="EMBL" id="OFC71344.1"/>
    </source>
</evidence>
<dbReference type="GO" id="GO:0000160">
    <property type="term" value="P:phosphorelay signal transduction system"/>
    <property type="evidence" value="ECO:0007669"/>
    <property type="project" value="InterPro"/>
</dbReference>